<proteinExistence type="predicted"/>
<evidence type="ECO:0000313" key="2">
    <source>
        <dbReference type="Proteomes" id="UP001195963"/>
    </source>
</evidence>
<sequence>MESIVTDSFLNMVRTYESLLQVFYPARGATGFTESNQVHIYVNSLIESLDDPSAISWLEFPWEDKMQHIDAFVYSPKYKTVFYIEAKRLSISQKKDEIINDIARIVNADRVFLTEHSIENIENEYVIALSDVWLETKWKKSMPEWWCGFDNVPKQLLEWEAEPNNKLVKPLSVLENELTVADWSTACKHAHWLGEACKKVPNYCLLMANLKI</sequence>
<dbReference type="EMBL" id="JAHZST010000014">
    <property type="protein sequence ID" value="MBW8185507.1"/>
    <property type="molecule type" value="Genomic_DNA"/>
</dbReference>
<evidence type="ECO:0000313" key="1">
    <source>
        <dbReference type="EMBL" id="MBW8185507.1"/>
    </source>
</evidence>
<accession>A0ABS7E760</accession>
<protein>
    <submittedName>
        <fullName evidence="1">Uncharacterized protein</fullName>
    </submittedName>
</protein>
<comment type="caution">
    <text evidence="1">The sequence shown here is derived from an EMBL/GenBank/DDBJ whole genome shotgun (WGS) entry which is preliminary data.</text>
</comment>
<dbReference type="RefSeq" id="WP_220110925.1">
    <property type="nucleotide sequence ID" value="NZ_JAHZST010000014.1"/>
</dbReference>
<keyword evidence="2" id="KW-1185">Reference proteome</keyword>
<dbReference type="Proteomes" id="UP001195963">
    <property type="component" value="Unassembled WGS sequence"/>
</dbReference>
<name>A0ABS7E760_9GAMM</name>
<organism evidence="1 2">
    <name type="scientific">Shewanella nanhaiensis</name>
    <dbReference type="NCBI Taxonomy" id="2864872"/>
    <lineage>
        <taxon>Bacteria</taxon>
        <taxon>Pseudomonadati</taxon>
        <taxon>Pseudomonadota</taxon>
        <taxon>Gammaproteobacteria</taxon>
        <taxon>Alteromonadales</taxon>
        <taxon>Shewanellaceae</taxon>
        <taxon>Shewanella</taxon>
    </lineage>
</organism>
<reference evidence="1 2" key="1">
    <citation type="submission" date="2021-07" db="EMBL/GenBank/DDBJ databases">
        <title>Shewanella sp. nov, isolated from SCS.</title>
        <authorList>
            <person name="Cao W.R."/>
        </authorList>
    </citation>
    <scope>NUCLEOTIDE SEQUENCE [LARGE SCALE GENOMIC DNA]</scope>
    <source>
        <strain evidence="1 2">NR704-98</strain>
    </source>
</reference>
<gene>
    <name evidence="1" type="ORF">K0625_17800</name>
</gene>